<protein>
    <submittedName>
        <fullName evidence="2">Uncharacterized protein</fullName>
    </submittedName>
</protein>
<evidence type="ECO:0000313" key="2">
    <source>
        <dbReference type="EMBL" id="KAF5911437.1"/>
    </source>
</evidence>
<gene>
    <name evidence="2" type="ORF">HPG69_004358</name>
</gene>
<organism evidence="2 3">
    <name type="scientific">Diceros bicornis minor</name>
    <name type="common">South-central black rhinoceros</name>
    <dbReference type="NCBI Taxonomy" id="77932"/>
    <lineage>
        <taxon>Eukaryota</taxon>
        <taxon>Metazoa</taxon>
        <taxon>Chordata</taxon>
        <taxon>Craniata</taxon>
        <taxon>Vertebrata</taxon>
        <taxon>Euteleostomi</taxon>
        <taxon>Mammalia</taxon>
        <taxon>Eutheria</taxon>
        <taxon>Laurasiatheria</taxon>
        <taxon>Perissodactyla</taxon>
        <taxon>Rhinocerotidae</taxon>
        <taxon>Diceros</taxon>
    </lineage>
</organism>
<reference evidence="2 3" key="1">
    <citation type="journal article" date="2020" name="Mol. Biol. Evol.">
        <title>Interspecific Gene Flow and the Evolution of Specialization in Black and White Rhinoceros.</title>
        <authorList>
            <person name="Moodley Y."/>
            <person name="Westbury M.V."/>
            <person name="Russo I.M."/>
            <person name="Gopalakrishnan S."/>
            <person name="Rakotoarivelo A."/>
            <person name="Olsen R.A."/>
            <person name="Prost S."/>
            <person name="Tunstall T."/>
            <person name="Ryder O.A."/>
            <person name="Dalen L."/>
            <person name="Bruford M.W."/>
        </authorList>
    </citation>
    <scope>NUCLEOTIDE SEQUENCE [LARGE SCALE GENOMIC DNA]</scope>
    <source>
        <strain evidence="2">SBR-YM</strain>
        <tissue evidence="2">Skin</tissue>
    </source>
</reference>
<evidence type="ECO:0000313" key="3">
    <source>
        <dbReference type="Proteomes" id="UP000551758"/>
    </source>
</evidence>
<dbReference type="EMBL" id="JACDTQ010003959">
    <property type="protein sequence ID" value="KAF5911437.1"/>
    <property type="molecule type" value="Genomic_DNA"/>
</dbReference>
<evidence type="ECO:0000256" key="1">
    <source>
        <dbReference type="SAM" id="MobiDB-lite"/>
    </source>
</evidence>
<name>A0A7J7E6W5_DICBM</name>
<sequence>MKSASLIRALTPGPSLSSQESRRVRSPPPPQKAGARPGSIPGDLLQARGRKCNPSRLPGQGRRRSHSAPSLPLGTWRGTRPVTRNHP</sequence>
<proteinExistence type="predicted"/>
<dbReference type="AlphaFoldDB" id="A0A7J7E6W5"/>
<accession>A0A7J7E6W5</accession>
<dbReference type="Proteomes" id="UP000551758">
    <property type="component" value="Unassembled WGS sequence"/>
</dbReference>
<feature type="region of interest" description="Disordered" evidence="1">
    <location>
        <begin position="1"/>
        <end position="87"/>
    </location>
</feature>
<comment type="caution">
    <text evidence="2">The sequence shown here is derived from an EMBL/GenBank/DDBJ whole genome shotgun (WGS) entry which is preliminary data.</text>
</comment>
<keyword evidence="3" id="KW-1185">Reference proteome</keyword>